<protein>
    <submittedName>
        <fullName evidence="2">Uncharacterized protein</fullName>
    </submittedName>
</protein>
<keyword evidence="1" id="KW-0732">Signal</keyword>
<gene>
    <name evidence="2" type="ORF">JYZ213_LOCUS38510</name>
    <name evidence="3" type="ORF">OXD698_LOCUS23654</name>
</gene>
<proteinExistence type="predicted"/>
<feature type="signal peptide" evidence="1">
    <location>
        <begin position="1"/>
        <end position="24"/>
    </location>
</feature>
<evidence type="ECO:0000313" key="3">
    <source>
        <dbReference type="EMBL" id="CAF3895573.1"/>
    </source>
</evidence>
<evidence type="ECO:0000313" key="4">
    <source>
        <dbReference type="Proteomes" id="UP000663845"/>
    </source>
</evidence>
<dbReference type="AlphaFoldDB" id="A0A815LQD2"/>
<comment type="caution">
    <text evidence="2">The sequence shown here is derived from an EMBL/GenBank/DDBJ whole genome shotgun (WGS) entry which is preliminary data.</text>
</comment>
<dbReference type="Proteomes" id="UP000663845">
    <property type="component" value="Unassembled WGS sequence"/>
</dbReference>
<reference evidence="2" key="1">
    <citation type="submission" date="2021-02" db="EMBL/GenBank/DDBJ databases">
        <authorList>
            <person name="Nowell W R."/>
        </authorList>
    </citation>
    <scope>NUCLEOTIDE SEQUENCE</scope>
</reference>
<evidence type="ECO:0000256" key="1">
    <source>
        <dbReference type="SAM" id="SignalP"/>
    </source>
</evidence>
<dbReference type="EMBL" id="CAJNOG010001136">
    <property type="protein sequence ID" value="CAF1413055.1"/>
    <property type="molecule type" value="Genomic_DNA"/>
</dbReference>
<dbReference type="EMBL" id="CAJOAZ010002110">
    <property type="protein sequence ID" value="CAF3895573.1"/>
    <property type="molecule type" value="Genomic_DNA"/>
</dbReference>
<sequence length="190" mass="22015">MDKQKIINKKTCLMLLLLITLVNSFDNRYKHRSSILRNLQDLLEDDEQEFHLKTRNKQYENNEESDDIESDRRIFDNDEQYMEVRATTGTNETNTGPEITLQNRAAMNTRLRVLYTDANGTPAIAETGRLWTGQTKSVKLPVGSKNINIIVEKDLFFETWRVAYKGTLTNENQCVRIVGVTLFSKIHPCK</sequence>
<evidence type="ECO:0000313" key="2">
    <source>
        <dbReference type="EMBL" id="CAF1413055.1"/>
    </source>
</evidence>
<accession>A0A815LQD2</accession>
<dbReference type="Proteomes" id="UP000663844">
    <property type="component" value="Unassembled WGS sequence"/>
</dbReference>
<feature type="chain" id="PRO_5035605965" evidence="1">
    <location>
        <begin position="25"/>
        <end position="190"/>
    </location>
</feature>
<organism evidence="2 4">
    <name type="scientific">Adineta steineri</name>
    <dbReference type="NCBI Taxonomy" id="433720"/>
    <lineage>
        <taxon>Eukaryota</taxon>
        <taxon>Metazoa</taxon>
        <taxon>Spiralia</taxon>
        <taxon>Gnathifera</taxon>
        <taxon>Rotifera</taxon>
        <taxon>Eurotatoria</taxon>
        <taxon>Bdelloidea</taxon>
        <taxon>Adinetida</taxon>
        <taxon>Adinetidae</taxon>
        <taxon>Adineta</taxon>
    </lineage>
</organism>
<name>A0A815LQD2_9BILA</name>